<dbReference type="InterPro" id="IPR036412">
    <property type="entry name" value="HAD-like_sf"/>
</dbReference>
<dbReference type="PANTHER" id="PTHR43434">
    <property type="entry name" value="PHOSPHOGLYCOLATE PHOSPHATASE"/>
    <property type="match status" value="1"/>
</dbReference>
<dbReference type="SFLD" id="SFLDS00003">
    <property type="entry name" value="Haloacid_Dehalogenase"/>
    <property type="match status" value="1"/>
</dbReference>
<dbReference type="GO" id="GO:0008967">
    <property type="term" value="F:phosphoglycolate phosphatase activity"/>
    <property type="evidence" value="ECO:0007669"/>
    <property type="project" value="UniProtKB-EC"/>
</dbReference>
<dbReference type="SFLD" id="SFLDG01129">
    <property type="entry name" value="C1.5:_HAD__Beta-PGM__Phosphata"/>
    <property type="match status" value="1"/>
</dbReference>
<dbReference type="Proteomes" id="UP000074561">
    <property type="component" value="Chromosome"/>
</dbReference>
<protein>
    <recommendedName>
        <fullName evidence="4">phosphoglycolate phosphatase</fullName>
        <ecNumber evidence="4">3.1.3.18</ecNumber>
    </recommendedName>
</protein>
<dbReference type="Proteomes" id="UP000074914">
    <property type="component" value="Chromosome"/>
</dbReference>
<evidence type="ECO:0000256" key="4">
    <source>
        <dbReference type="ARBA" id="ARBA00013078"/>
    </source>
</evidence>
<dbReference type="Gene3D" id="3.40.50.1000">
    <property type="entry name" value="HAD superfamily/HAD-like"/>
    <property type="match status" value="1"/>
</dbReference>
<proteinExistence type="inferred from homology"/>
<evidence type="ECO:0000313" key="8">
    <source>
        <dbReference type="Proteomes" id="UP000074914"/>
    </source>
</evidence>
<evidence type="ECO:0000256" key="2">
    <source>
        <dbReference type="ARBA" id="ARBA00004818"/>
    </source>
</evidence>
<dbReference type="Pfam" id="PF13419">
    <property type="entry name" value="HAD_2"/>
    <property type="match status" value="1"/>
</dbReference>
<dbReference type="KEGG" id="cpra:CPter91_3387"/>
<evidence type="ECO:0000313" key="7">
    <source>
        <dbReference type="Proteomes" id="UP000074561"/>
    </source>
</evidence>
<comment type="similarity">
    <text evidence="3">Belongs to the HAD-like hydrolase superfamily. CbbY/CbbZ/Gph/YieH family.</text>
</comment>
<name>A0A127QWB7_9BURK</name>
<sequence>MYKNNKRLIILDADGTTIDAYSAIDKTFSRHGMELGDEERFQKRRRLFKYLGGLKEFPSNLKKQIGKQNRKQLIATLTEVYREEARLYPGIAELVHSLIAAPDIVVGLVTRNMTNDPEQTLRLLFRRHDIDLDSFDFFAHVPLHMEKMQEFRSIRERMDINPARAYICGDEHKDYLAAIGSGMHPFMVSYGFESHKRLIKKFSVPEEIISRTPEEFCGRVSHAMGLEAPPAAKIPAT</sequence>
<evidence type="ECO:0000313" key="5">
    <source>
        <dbReference type="EMBL" id="AMP05713.1"/>
    </source>
</evidence>
<dbReference type="PATRIC" id="fig|279113.10.peg.1985"/>
<keyword evidence="8" id="KW-1185">Reference proteome</keyword>
<dbReference type="AlphaFoldDB" id="A0A127QWB7"/>
<dbReference type="EC" id="3.1.3.18" evidence="4"/>
<dbReference type="InterPro" id="IPR050155">
    <property type="entry name" value="HAD-like_hydrolase_sf"/>
</dbReference>
<dbReference type="InterPro" id="IPR041492">
    <property type="entry name" value="HAD_2"/>
</dbReference>
<dbReference type="RefSeq" id="WP_061941811.1">
    <property type="nucleotide sequence ID" value="NZ_CP013234.1"/>
</dbReference>
<organism evidence="5 7">
    <name type="scientific">Collimonas pratensis</name>
    <dbReference type="NCBI Taxonomy" id="279113"/>
    <lineage>
        <taxon>Bacteria</taxon>
        <taxon>Pseudomonadati</taxon>
        <taxon>Pseudomonadota</taxon>
        <taxon>Betaproteobacteria</taxon>
        <taxon>Burkholderiales</taxon>
        <taxon>Oxalobacteraceae</taxon>
        <taxon>Collimonas</taxon>
    </lineage>
</organism>
<dbReference type="PANTHER" id="PTHR43434:SF1">
    <property type="entry name" value="PHOSPHOGLYCOLATE PHOSPHATASE"/>
    <property type="match status" value="1"/>
</dbReference>
<reference evidence="7 8" key="1">
    <citation type="submission" date="2015-11" db="EMBL/GenBank/DDBJ databases">
        <title>Exploring the genomic traits of fungus-feeding bacterial genus Collimonas.</title>
        <authorList>
            <person name="Song C."/>
            <person name="Schmidt R."/>
            <person name="de Jager V."/>
            <person name="Krzyzanowska D."/>
            <person name="Jongedijk E."/>
            <person name="Cankar K."/>
            <person name="Beekwilder J."/>
            <person name="van Veen A."/>
            <person name="de Boer W."/>
            <person name="van Veen J.A."/>
            <person name="Garbeva P."/>
        </authorList>
    </citation>
    <scope>NUCLEOTIDE SEQUENCE [LARGE SCALE GENOMIC DNA]</scope>
    <source>
        <strain evidence="6 8">Ter291</strain>
        <strain evidence="5 7">Ter91</strain>
    </source>
</reference>
<evidence type="ECO:0000256" key="1">
    <source>
        <dbReference type="ARBA" id="ARBA00000830"/>
    </source>
</evidence>
<accession>A0A127QWB7</accession>
<keyword evidence="5" id="KW-0378">Hydrolase</keyword>
<comment type="catalytic activity">
    <reaction evidence="1">
        <text>2-phosphoglycolate + H2O = glycolate + phosphate</text>
        <dbReference type="Rhea" id="RHEA:14369"/>
        <dbReference type="ChEBI" id="CHEBI:15377"/>
        <dbReference type="ChEBI" id="CHEBI:29805"/>
        <dbReference type="ChEBI" id="CHEBI:43474"/>
        <dbReference type="ChEBI" id="CHEBI:58033"/>
        <dbReference type="EC" id="3.1.3.18"/>
    </reaction>
</comment>
<gene>
    <name evidence="6" type="ORF">CPter291_1986</name>
    <name evidence="5" type="ORF">CPter91_3387</name>
</gene>
<dbReference type="EMBL" id="CP013234">
    <property type="protein sequence ID" value="AMP05713.1"/>
    <property type="molecule type" value="Genomic_DNA"/>
</dbReference>
<comment type="pathway">
    <text evidence="2">Organic acid metabolism; glycolate biosynthesis; glycolate from 2-phosphoglycolate: step 1/1.</text>
</comment>
<dbReference type="OrthoDB" id="8770891at2"/>
<dbReference type="InterPro" id="IPR023198">
    <property type="entry name" value="PGP-like_dom2"/>
</dbReference>
<dbReference type="InterPro" id="IPR023214">
    <property type="entry name" value="HAD_sf"/>
</dbReference>
<dbReference type="Gene3D" id="1.10.150.240">
    <property type="entry name" value="Putative phosphatase, domain 2"/>
    <property type="match status" value="1"/>
</dbReference>
<evidence type="ECO:0000313" key="6">
    <source>
        <dbReference type="EMBL" id="AMP14251.1"/>
    </source>
</evidence>
<dbReference type="SUPFAM" id="SSF56784">
    <property type="entry name" value="HAD-like"/>
    <property type="match status" value="1"/>
</dbReference>
<dbReference type="STRING" id="279113.CPter91_3387"/>
<dbReference type="GO" id="GO:0005829">
    <property type="term" value="C:cytosol"/>
    <property type="evidence" value="ECO:0007669"/>
    <property type="project" value="TreeGrafter"/>
</dbReference>
<dbReference type="EMBL" id="CP013236">
    <property type="protein sequence ID" value="AMP14251.1"/>
    <property type="molecule type" value="Genomic_DNA"/>
</dbReference>
<dbReference type="GO" id="GO:0006281">
    <property type="term" value="P:DNA repair"/>
    <property type="evidence" value="ECO:0007669"/>
    <property type="project" value="TreeGrafter"/>
</dbReference>
<evidence type="ECO:0000256" key="3">
    <source>
        <dbReference type="ARBA" id="ARBA00006171"/>
    </source>
</evidence>